<evidence type="ECO:0000256" key="1">
    <source>
        <dbReference type="SAM" id="SignalP"/>
    </source>
</evidence>
<protein>
    <submittedName>
        <fullName evidence="2">Uncharacterized protein</fullName>
    </submittedName>
</protein>
<feature type="signal peptide" evidence="1">
    <location>
        <begin position="1"/>
        <end position="20"/>
    </location>
</feature>
<evidence type="ECO:0000313" key="3">
    <source>
        <dbReference type="Proteomes" id="UP000612680"/>
    </source>
</evidence>
<name>A0ABX7I413_9BACT</name>
<keyword evidence="1" id="KW-0732">Signal</keyword>
<feature type="chain" id="PRO_5046759016" evidence="1">
    <location>
        <begin position="21"/>
        <end position="408"/>
    </location>
</feature>
<sequence length="408" mass="46850">MLKAFLLIPVLLSLALLTCAQDTTSVAFSEDTSGIEDQRFIDRYENVFMTKIPTRRMFKLGYTASTYKGIGLTAAFEYKVFPFLSLEAAVYSRAAREGDGIYMENVFRQLSGENLFVSGGSRWYPNMRKRIVRQQSANNLTGSYVSVLYERSLAAIQDGRVRDHFSLTYGFQSRFLANGFLDFSLGMYYLRPFPQWFTVGSVPSRFNMNNLVFASRSLIGLAFGDWKRTDRGPLCDILHCDYMVRQHFKVRLPELNIGIQVQSARLEVGYERKMGKSPFSVNLGFRSENNQFEARYTSRQGLTEFDGQLRFYYLQKSQIRKGKASDNLSGLYAGPHLGYRWTYEYFNHRRNKLLREPIAGLTAGYQQRLFNKLYFDSALSMSAIGFYQSVFKVRYGELNAKAGVGFAF</sequence>
<dbReference type="EMBL" id="CP056775">
    <property type="protein sequence ID" value="QRR00812.1"/>
    <property type="molecule type" value="Genomic_DNA"/>
</dbReference>
<evidence type="ECO:0000313" key="2">
    <source>
        <dbReference type="EMBL" id="QRR00812.1"/>
    </source>
</evidence>
<keyword evidence="3" id="KW-1185">Reference proteome</keyword>
<proteinExistence type="predicted"/>
<reference evidence="2 3" key="1">
    <citation type="submission" date="2020-06" db="EMBL/GenBank/DDBJ databases">
        <title>Dyadobacter sandarakinus sp. nov., isolated from the soil of the Arctic Yellow River Station.</title>
        <authorList>
            <person name="Zhang Y."/>
            <person name="Peng F."/>
        </authorList>
    </citation>
    <scope>NUCLEOTIDE SEQUENCE [LARGE SCALE GENOMIC DNA]</scope>
    <source>
        <strain evidence="2 3">Q3-56</strain>
    </source>
</reference>
<accession>A0ABX7I413</accession>
<organism evidence="2 3">
    <name type="scientific">Dyadobacter sandarakinus</name>
    <dbReference type="NCBI Taxonomy" id="2747268"/>
    <lineage>
        <taxon>Bacteria</taxon>
        <taxon>Pseudomonadati</taxon>
        <taxon>Bacteroidota</taxon>
        <taxon>Cytophagia</taxon>
        <taxon>Cytophagales</taxon>
        <taxon>Spirosomataceae</taxon>
        <taxon>Dyadobacter</taxon>
    </lineage>
</organism>
<dbReference type="RefSeq" id="WP_204662408.1">
    <property type="nucleotide sequence ID" value="NZ_CP056775.1"/>
</dbReference>
<dbReference type="Proteomes" id="UP000612680">
    <property type="component" value="Chromosome"/>
</dbReference>
<gene>
    <name evidence="2" type="ORF">HWI92_07770</name>
</gene>